<gene>
    <name evidence="7" type="ORF">DX873_08670</name>
</gene>
<dbReference type="EMBL" id="QTJX01000002">
    <property type="protein sequence ID" value="RDY59449.1"/>
    <property type="molecule type" value="Genomic_DNA"/>
</dbReference>
<evidence type="ECO:0000256" key="2">
    <source>
        <dbReference type="ARBA" id="ARBA00007524"/>
    </source>
</evidence>
<dbReference type="Gene3D" id="1.20.1260.100">
    <property type="entry name" value="TspO/MBR protein"/>
    <property type="match status" value="1"/>
</dbReference>
<keyword evidence="8" id="KW-1185">Reference proteome</keyword>
<sequence>MKKKIVYIAICIVICLLIGFLSSFATQSSVNDWYVALNKPSFNPPNEIFAPVWSVLYILMGVSAGIVWSKGFHHVWVKTALYHFGFQLLLNALWSIVFFGLKNPFLALLVIIGLLSLIMLTIRWFKVVSKLAAYLLIPYLLWVCFAALLNYKIWELNP</sequence>
<keyword evidence="3 6" id="KW-0812">Transmembrane</keyword>
<name>A0A371JPL2_9FLAO</name>
<dbReference type="AlphaFoldDB" id="A0A371JPL2"/>
<dbReference type="InterPro" id="IPR004307">
    <property type="entry name" value="TspO_MBR"/>
</dbReference>
<proteinExistence type="inferred from homology"/>
<evidence type="ECO:0000256" key="3">
    <source>
        <dbReference type="ARBA" id="ARBA00022692"/>
    </source>
</evidence>
<dbReference type="Pfam" id="PF03073">
    <property type="entry name" value="TspO_MBR"/>
    <property type="match status" value="1"/>
</dbReference>
<evidence type="ECO:0000256" key="6">
    <source>
        <dbReference type="SAM" id="Phobius"/>
    </source>
</evidence>
<feature type="transmembrane region" description="Helical" evidence="6">
    <location>
        <begin position="48"/>
        <end position="68"/>
    </location>
</feature>
<accession>A0A371JPL2</accession>
<keyword evidence="4 6" id="KW-1133">Transmembrane helix</keyword>
<evidence type="ECO:0000313" key="8">
    <source>
        <dbReference type="Proteomes" id="UP000261828"/>
    </source>
</evidence>
<dbReference type="PANTHER" id="PTHR10057">
    <property type="entry name" value="PERIPHERAL-TYPE BENZODIAZEPINE RECEPTOR"/>
    <property type="match status" value="1"/>
</dbReference>
<dbReference type="CDD" id="cd15904">
    <property type="entry name" value="TSPO_MBR"/>
    <property type="match status" value="1"/>
</dbReference>
<dbReference type="InterPro" id="IPR038330">
    <property type="entry name" value="TspO/MBR-related_sf"/>
</dbReference>
<evidence type="ECO:0000256" key="5">
    <source>
        <dbReference type="ARBA" id="ARBA00023136"/>
    </source>
</evidence>
<dbReference type="PIRSF" id="PIRSF005859">
    <property type="entry name" value="PBR"/>
    <property type="match status" value="1"/>
</dbReference>
<evidence type="ECO:0000256" key="4">
    <source>
        <dbReference type="ARBA" id="ARBA00022989"/>
    </source>
</evidence>
<feature type="transmembrane region" description="Helical" evidence="6">
    <location>
        <begin position="80"/>
        <end position="99"/>
    </location>
</feature>
<dbReference type="Proteomes" id="UP000261828">
    <property type="component" value="Unassembled WGS sequence"/>
</dbReference>
<dbReference type="OrthoDB" id="9795496at2"/>
<dbReference type="GO" id="GO:0033013">
    <property type="term" value="P:tetrapyrrole metabolic process"/>
    <property type="evidence" value="ECO:0007669"/>
    <property type="project" value="UniProtKB-ARBA"/>
</dbReference>
<dbReference type="PANTHER" id="PTHR10057:SF0">
    <property type="entry name" value="TRANSLOCATOR PROTEIN"/>
    <property type="match status" value="1"/>
</dbReference>
<keyword evidence="5 6" id="KW-0472">Membrane</keyword>
<feature type="transmembrane region" description="Helical" evidence="6">
    <location>
        <begin position="7"/>
        <end position="28"/>
    </location>
</feature>
<dbReference type="GO" id="GO:0016020">
    <property type="term" value="C:membrane"/>
    <property type="evidence" value="ECO:0007669"/>
    <property type="project" value="UniProtKB-SubCell"/>
</dbReference>
<dbReference type="RefSeq" id="WP_116184064.1">
    <property type="nucleotide sequence ID" value="NZ_QTJX01000002.1"/>
</dbReference>
<evidence type="ECO:0000313" key="7">
    <source>
        <dbReference type="EMBL" id="RDY59449.1"/>
    </source>
</evidence>
<feature type="transmembrane region" description="Helical" evidence="6">
    <location>
        <begin position="105"/>
        <end position="125"/>
    </location>
</feature>
<organism evidence="7 8">
    <name type="scientific">Flagellimonas nanhaiensis</name>
    <dbReference type="NCBI Taxonomy" id="2292706"/>
    <lineage>
        <taxon>Bacteria</taxon>
        <taxon>Pseudomonadati</taxon>
        <taxon>Bacteroidota</taxon>
        <taxon>Flavobacteriia</taxon>
        <taxon>Flavobacteriales</taxon>
        <taxon>Flavobacteriaceae</taxon>
        <taxon>Flagellimonas</taxon>
    </lineage>
</organism>
<comment type="similarity">
    <text evidence="2">Belongs to the TspO/BZRP family.</text>
</comment>
<reference evidence="7 8" key="1">
    <citation type="submission" date="2018-08" db="EMBL/GenBank/DDBJ databases">
        <title>Muricauda nanhaiensis sp. nov., isolated from seawater of the South China Sea.</title>
        <authorList>
            <person name="Dang Y."/>
        </authorList>
    </citation>
    <scope>NUCLEOTIDE SEQUENCE [LARGE SCALE GENOMIC DNA]</scope>
    <source>
        <strain evidence="7 8">SM1704</strain>
    </source>
</reference>
<comment type="caution">
    <text evidence="7">The sequence shown here is derived from an EMBL/GenBank/DDBJ whole genome shotgun (WGS) entry which is preliminary data.</text>
</comment>
<comment type="subcellular location">
    <subcellularLocation>
        <location evidence="1">Membrane</location>
        <topology evidence="1">Multi-pass membrane protein</topology>
    </subcellularLocation>
</comment>
<dbReference type="FunFam" id="1.20.1260.100:FF:000001">
    <property type="entry name" value="translocator protein 2"/>
    <property type="match status" value="1"/>
</dbReference>
<feature type="transmembrane region" description="Helical" evidence="6">
    <location>
        <begin position="132"/>
        <end position="154"/>
    </location>
</feature>
<protein>
    <submittedName>
        <fullName evidence="7">Tryptophan-rich sensory protein</fullName>
    </submittedName>
</protein>
<evidence type="ECO:0000256" key="1">
    <source>
        <dbReference type="ARBA" id="ARBA00004141"/>
    </source>
</evidence>